<evidence type="ECO:0000313" key="3">
    <source>
        <dbReference type="Proteomes" id="UP000683497"/>
    </source>
</evidence>
<evidence type="ECO:0000313" key="2">
    <source>
        <dbReference type="EMBL" id="QWW81472.1"/>
    </source>
</evidence>
<accession>A0ABX8K5N2</accession>
<proteinExistence type="predicted"/>
<dbReference type="InterPro" id="IPR027843">
    <property type="entry name" value="DUF4440"/>
</dbReference>
<dbReference type="EMBL" id="CP076838">
    <property type="protein sequence ID" value="QWW81472.1"/>
    <property type="molecule type" value="Genomic_DNA"/>
</dbReference>
<dbReference type="InterPro" id="IPR032710">
    <property type="entry name" value="NTF2-like_dom_sf"/>
</dbReference>
<dbReference type="Proteomes" id="UP000683497">
    <property type="component" value="Chromosome"/>
</dbReference>
<evidence type="ECO:0000259" key="1">
    <source>
        <dbReference type="Pfam" id="PF14534"/>
    </source>
</evidence>
<dbReference type="Pfam" id="PF14534">
    <property type="entry name" value="DUF4440"/>
    <property type="match status" value="1"/>
</dbReference>
<dbReference type="SUPFAM" id="SSF54427">
    <property type="entry name" value="NTF2-like"/>
    <property type="match status" value="1"/>
</dbReference>
<feature type="domain" description="DUF4440" evidence="1">
    <location>
        <begin position="16"/>
        <end position="107"/>
    </location>
</feature>
<keyword evidence="3" id="KW-1185">Reference proteome</keyword>
<organism evidence="2 3">
    <name type="scientific">Leclercia pneumoniae</name>
    <dbReference type="NCBI Taxonomy" id="2815358"/>
    <lineage>
        <taxon>Bacteria</taxon>
        <taxon>Pseudomonadati</taxon>
        <taxon>Pseudomonadota</taxon>
        <taxon>Gammaproteobacteria</taxon>
        <taxon>Enterobacterales</taxon>
        <taxon>Enterobacteriaceae</taxon>
        <taxon>Leclercia</taxon>
    </lineage>
</organism>
<reference evidence="2 3" key="1">
    <citation type="submission" date="2021-06" db="EMBL/GenBank/DDBJ databases">
        <title>Leclercia pneumoniae sp. nov.</title>
        <authorList>
            <person name="Hoenemann M."/>
            <person name="Viehweger A."/>
            <person name="Dietze N."/>
        </authorList>
    </citation>
    <scope>NUCLEOTIDE SEQUENCE [LARGE SCALE GENOMIC DNA]</scope>
    <source>
        <strain evidence="3">49125</strain>
    </source>
</reference>
<dbReference type="Gene3D" id="3.10.450.50">
    <property type="match status" value="1"/>
</dbReference>
<gene>
    <name evidence="2" type="ORF">KQ929_09860</name>
</gene>
<sequence length="119" mass="13823">MTLLEQLTELECSLHNVRRKDDEWLEKILHHEFREITRSGVWVSRTETIEALTHEDATTLIQSSDFQLISLKENVALLHYRTFSPDGSRRALRTSCWICGDDGQWQLRFHQGTPEADGA</sequence>
<dbReference type="RefSeq" id="WP_207291733.1">
    <property type="nucleotide sequence ID" value="NZ_CP071383.1"/>
</dbReference>
<name>A0ABX8K5N2_9ENTR</name>
<protein>
    <submittedName>
        <fullName evidence="2">Nuclear transport factor 2 family protein</fullName>
    </submittedName>
</protein>